<dbReference type="OrthoDB" id="2337988at2759"/>
<dbReference type="AlphaFoldDB" id="A0A915YUZ7"/>
<evidence type="ECO:0000313" key="7">
    <source>
        <dbReference type="Proteomes" id="UP000684084"/>
    </source>
</evidence>
<dbReference type="PANTHER" id="PTHR44329">
    <property type="entry name" value="SERINE/THREONINE-PROTEIN KINASE TNNI3K-RELATED"/>
    <property type="match status" value="1"/>
</dbReference>
<accession>A0A915YUZ7</accession>
<dbReference type="Pfam" id="PF07714">
    <property type="entry name" value="PK_Tyr_Ser-Thr"/>
    <property type="match status" value="1"/>
</dbReference>
<comment type="caution">
    <text evidence="6">The sequence shown here is derived from an EMBL/GenBank/DDBJ whole genome shotgun (WGS) entry which is preliminary data.</text>
</comment>
<gene>
    <name evidence="6" type="ORF">CHRIB12_LOCUS3750</name>
</gene>
<dbReference type="PROSITE" id="PS00108">
    <property type="entry name" value="PROTEIN_KINASE_ST"/>
    <property type="match status" value="1"/>
</dbReference>
<dbReference type="Pfam" id="PF00069">
    <property type="entry name" value="Pkinase"/>
    <property type="match status" value="1"/>
</dbReference>
<dbReference type="InterPro" id="IPR000719">
    <property type="entry name" value="Prot_kinase_dom"/>
</dbReference>
<dbReference type="InterPro" id="IPR051681">
    <property type="entry name" value="Ser/Thr_Kinases-Pseudokinases"/>
</dbReference>
<dbReference type="GO" id="GO:0097527">
    <property type="term" value="P:necroptotic signaling pathway"/>
    <property type="evidence" value="ECO:0007669"/>
    <property type="project" value="TreeGrafter"/>
</dbReference>
<keyword evidence="1" id="KW-0418">Kinase</keyword>
<dbReference type="PANTHER" id="PTHR44329:SF298">
    <property type="entry name" value="MIXED LINEAGE KINASE DOMAIN-LIKE PROTEIN"/>
    <property type="match status" value="1"/>
</dbReference>
<organism evidence="6 7">
    <name type="scientific">Rhizophagus irregularis</name>
    <dbReference type="NCBI Taxonomy" id="588596"/>
    <lineage>
        <taxon>Eukaryota</taxon>
        <taxon>Fungi</taxon>
        <taxon>Fungi incertae sedis</taxon>
        <taxon>Mucoromycota</taxon>
        <taxon>Glomeromycotina</taxon>
        <taxon>Glomeromycetes</taxon>
        <taxon>Glomerales</taxon>
        <taxon>Glomeraceae</taxon>
        <taxon>Rhizophagus</taxon>
    </lineage>
</organism>
<keyword evidence="2 4" id="KW-0547">Nucleotide-binding</keyword>
<reference evidence="6" key="1">
    <citation type="submission" date="2020-05" db="EMBL/GenBank/DDBJ databases">
        <authorList>
            <person name="Rincon C."/>
            <person name="Sanders R I."/>
            <person name="Robbins C."/>
            <person name="Chaturvedi A."/>
        </authorList>
    </citation>
    <scope>NUCLEOTIDE SEQUENCE</scope>
    <source>
        <strain evidence="6">CHB12</strain>
    </source>
</reference>
<protein>
    <recommendedName>
        <fullName evidence="5">Protein kinase domain-containing protein</fullName>
    </recommendedName>
</protein>
<dbReference type="PROSITE" id="PS50011">
    <property type="entry name" value="PROTEIN_KINASE_DOM"/>
    <property type="match status" value="1"/>
</dbReference>
<evidence type="ECO:0000256" key="3">
    <source>
        <dbReference type="ARBA" id="ARBA00022840"/>
    </source>
</evidence>
<dbReference type="InterPro" id="IPR008271">
    <property type="entry name" value="Ser/Thr_kinase_AS"/>
</dbReference>
<evidence type="ECO:0000313" key="6">
    <source>
        <dbReference type="EMBL" id="CAB5342227.1"/>
    </source>
</evidence>
<dbReference type="CDD" id="cd00180">
    <property type="entry name" value="PKc"/>
    <property type="match status" value="1"/>
</dbReference>
<keyword evidence="1" id="KW-0808">Transferase</keyword>
<evidence type="ECO:0000256" key="2">
    <source>
        <dbReference type="ARBA" id="ARBA00022741"/>
    </source>
</evidence>
<dbReference type="Proteomes" id="UP000684084">
    <property type="component" value="Unassembled WGS sequence"/>
</dbReference>
<dbReference type="SMART" id="SM00220">
    <property type="entry name" value="S_TKc"/>
    <property type="match status" value="1"/>
</dbReference>
<dbReference type="GO" id="GO:0004674">
    <property type="term" value="F:protein serine/threonine kinase activity"/>
    <property type="evidence" value="ECO:0007669"/>
    <property type="project" value="UniProtKB-KW"/>
</dbReference>
<sequence length="558" mass="65350">MILSKPIRIQRKFKRLLKRFLKNKETNLSETGWLESTSKKYDYSGFKDIQMIGRGSSGVVSRAVRKNKFFALKTFDKDKTAQIVKELKLHKLVNLHENILRFYGYTKIDTDAVYQMNKYCLVLEYADSGTLNTYLNEHFNELDWNDKFRLALQLGNAVSHLHDNNIIHCDLHANNILIHQKTVKLADFGLSTEISNGLREKTINGTPVEYSDLYKDCWSYEPVERPNIQEVVIILDQLKTKLTYKKTLLRVNKIDSKDLANPKIEKSDDRRGEFVVKKIYKGQEVACKSILNNKEEMKTDSKSQRLLEILIKVSECKYILRFYGISTVENHNVMVFEWAELGNLRQLYLEKQIQWHCKVRIVLGICRGLTFLQENGILHNDLKCKNILMAESLEPKIYNFESVRYSCDENTTNPVADNKLHWIAPEILTASLYTIQSEIFSFGMLFWELIFEKIPYKGWEAEKIRDHVINGGREKFLFETSTPEIYKKGCKKIISETWKKEPQERISSFTKLLDMLEELYNSIRCMFDENSLGLLLEKNLDLDDELELPDEDICLYNE</sequence>
<dbReference type="InterPro" id="IPR017441">
    <property type="entry name" value="Protein_kinase_ATP_BS"/>
</dbReference>
<dbReference type="PROSITE" id="PS00107">
    <property type="entry name" value="PROTEIN_KINASE_ATP"/>
    <property type="match status" value="1"/>
</dbReference>
<feature type="binding site" evidence="4">
    <location>
        <position position="73"/>
    </location>
    <ligand>
        <name>ATP</name>
        <dbReference type="ChEBI" id="CHEBI:30616"/>
    </ligand>
</feature>
<proteinExistence type="predicted"/>
<evidence type="ECO:0000259" key="5">
    <source>
        <dbReference type="PROSITE" id="PS50011"/>
    </source>
</evidence>
<name>A0A915YUZ7_9GLOM</name>
<keyword evidence="1" id="KW-0723">Serine/threonine-protein kinase</keyword>
<dbReference type="GO" id="GO:0005524">
    <property type="term" value="F:ATP binding"/>
    <property type="evidence" value="ECO:0007669"/>
    <property type="project" value="UniProtKB-UniRule"/>
</dbReference>
<evidence type="ECO:0000256" key="4">
    <source>
        <dbReference type="PROSITE-ProRule" id="PRU10141"/>
    </source>
</evidence>
<dbReference type="EMBL" id="CAGKOT010000005">
    <property type="protein sequence ID" value="CAB5342227.1"/>
    <property type="molecule type" value="Genomic_DNA"/>
</dbReference>
<dbReference type="VEuPathDB" id="FungiDB:RhiirFUN_024596"/>
<dbReference type="InterPro" id="IPR001245">
    <property type="entry name" value="Ser-Thr/Tyr_kinase_cat_dom"/>
</dbReference>
<evidence type="ECO:0000256" key="1">
    <source>
        <dbReference type="ARBA" id="ARBA00022527"/>
    </source>
</evidence>
<keyword evidence="3 4" id="KW-0067">ATP-binding</keyword>
<feature type="domain" description="Protein kinase" evidence="5">
    <location>
        <begin position="46"/>
        <end position="520"/>
    </location>
</feature>